<organism evidence="10 11">
    <name type="scientific">Candidatus Colwellbacteria bacterium CG_4_9_14_0_2_um_filter_50_12</name>
    <dbReference type="NCBI Taxonomy" id="1974538"/>
    <lineage>
        <taxon>Bacteria</taxon>
        <taxon>Candidatus Colwelliibacteriota</taxon>
    </lineage>
</organism>
<evidence type="ECO:0000256" key="5">
    <source>
        <dbReference type="ARBA" id="ARBA00023186"/>
    </source>
</evidence>
<dbReference type="CDD" id="cd10747">
    <property type="entry name" value="DnaJ_C"/>
    <property type="match status" value="1"/>
</dbReference>
<keyword evidence="3 8" id="KW-0863">Zinc-finger</keyword>
<keyword evidence="4 8" id="KW-0862">Zinc</keyword>
<dbReference type="InterPro" id="IPR002939">
    <property type="entry name" value="DnaJ_C"/>
</dbReference>
<dbReference type="CDD" id="cd10719">
    <property type="entry name" value="DnaJ_zf"/>
    <property type="match status" value="1"/>
</dbReference>
<dbReference type="InterPro" id="IPR036410">
    <property type="entry name" value="HSP_DnaJ_Cys-rich_dom_sf"/>
</dbReference>
<dbReference type="Gene3D" id="2.60.260.20">
    <property type="entry name" value="Urease metallochaperone UreE, N-terminal domain"/>
    <property type="match status" value="2"/>
</dbReference>
<dbReference type="AlphaFoldDB" id="A0A2M8G1A1"/>
<dbReference type="PANTHER" id="PTHR43096:SF10">
    <property type="entry name" value="CHAPERONE PROTEIN DNAJ A6, CHLOROPLASTIC"/>
    <property type="match status" value="1"/>
</dbReference>
<dbReference type="GO" id="GO:0031072">
    <property type="term" value="F:heat shock protein binding"/>
    <property type="evidence" value="ECO:0007669"/>
    <property type="project" value="InterPro"/>
</dbReference>
<dbReference type="SUPFAM" id="SSF49493">
    <property type="entry name" value="HSP40/DnaJ peptide-binding domain"/>
    <property type="match status" value="2"/>
</dbReference>
<evidence type="ECO:0000256" key="7">
    <source>
        <dbReference type="ARBA" id="ARBA00067609"/>
    </source>
</evidence>
<evidence type="ECO:0000256" key="6">
    <source>
        <dbReference type="ARBA" id="ARBA00061004"/>
    </source>
</evidence>
<evidence type="ECO:0000256" key="2">
    <source>
        <dbReference type="ARBA" id="ARBA00022737"/>
    </source>
</evidence>
<dbReference type="Gene3D" id="2.10.230.10">
    <property type="entry name" value="Heat shock protein DnaJ, cysteine-rich domain"/>
    <property type="match status" value="1"/>
</dbReference>
<proteinExistence type="inferred from homology"/>
<keyword evidence="1 8" id="KW-0479">Metal-binding</keyword>
<protein>
    <recommendedName>
        <fullName evidence="7">Chaperone protein DnaJ</fullName>
    </recommendedName>
</protein>
<feature type="domain" description="CR-type" evidence="9">
    <location>
        <begin position="54"/>
        <end position="136"/>
    </location>
</feature>
<evidence type="ECO:0000313" key="11">
    <source>
        <dbReference type="Proteomes" id="UP000229674"/>
    </source>
</evidence>
<evidence type="ECO:0000256" key="1">
    <source>
        <dbReference type="ARBA" id="ARBA00022723"/>
    </source>
</evidence>
<dbReference type="InterPro" id="IPR001305">
    <property type="entry name" value="HSP_DnaJ_Cys-rich_dom"/>
</dbReference>
<dbReference type="SUPFAM" id="SSF57938">
    <property type="entry name" value="DnaJ/Hsp40 cysteine-rich domain"/>
    <property type="match status" value="1"/>
</dbReference>
<dbReference type="EMBL" id="PFQX01000039">
    <property type="protein sequence ID" value="PJC65391.1"/>
    <property type="molecule type" value="Genomic_DNA"/>
</dbReference>
<dbReference type="GO" id="GO:0005737">
    <property type="term" value="C:cytoplasm"/>
    <property type="evidence" value="ECO:0007669"/>
    <property type="project" value="TreeGrafter"/>
</dbReference>
<dbReference type="FunFam" id="2.10.230.10:FF:000002">
    <property type="entry name" value="Molecular chaperone DnaJ"/>
    <property type="match status" value="1"/>
</dbReference>
<evidence type="ECO:0000256" key="3">
    <source>
        <dbReference type="ARBA" id="ARBA00022771"/>
    </source>
</evidence>
<dbReference type="InterPro" id="IPR008971">
    <property type="entry name" value="HSP40/DnaJ_pept-bd"/>
</dbReference>
<dbReference type="GO" id="GO:0008270">
    <property type="term" value="F:zinc ion binding"/>
    <property type="evidence" value="ECO:0007669"/>
    <property type="project" value="UniProtKB-KW"/>
</dbReference>
<dbReference type="GO" id="GO:0042026">
    <property type="term" value="P:protein refolding"/>
    <property type="evidence" value="ECO:0007669"/>
    <property type="project" value="TreeGrafter"/>
</dbReference>
<keyword evidence="5" id="KW-0143">Chaperone</keyword>
<dbReference type="PROSITE" id="PS51188">
    <property type="entry name" value="ZF_CR"/>
    <property type="match status" value="1"/>
</dbReference>
<reference evidence="11" key="1">
    <citation type="submission" date="2017-09" db="EMBL/GenBank/DDBJ databases">
        <title>Depth-based differentiation of microbial function through sediment-hosted aquifers and enrichment of novel symbionts in the deep terrestrial subsurface.</title>
        <authorList>
            <person name="Probst A.J."/>
            <person name="Ladd B."/>
            <person name="Jarett J.K."/>
            <person name="Geller-Mcgrath D.E."/>
            <person name="Sieber C.M.K."/>
            <person name="Emerson J.B."/>
            <person name="Anantharaman K."/>
            <person name="Thomas B.C."/>
            <person name="Malmstrom R."/>
            <person name="Stieglmeier M."/>
            <person name="Klingl A."/>
            <person name="Woyke T."/>
            <person name="Ryan C.M."/>
            <person name="Banfield J.F."/>
        </authorList>
    </citation>
    <scope>NUCLEOTIDE SEQUENCE [LARGE SCALE GENOMIC DNA]</scope>
</reference>
<dbReference type="GO" id="GO:0051082">
    <property type="term" value="F:unfolded protein binding"/>
    <property type="evidence" value="ECO:0007669"/>
    <property type="project" value="InterPro"/>
</dbReference>
<accession>A0A2M8G1A1</accession>
<dbReference type="PANTHER" id="PTHR43096">
    <property type="entry name" value="DNAJ HOMOLOG 1, MITOCHONDRIAL-RELATED"/>
    <property type="match status" value="1"/>
</dbReference>
<dbReference type="Proteomes" id="UP000229674">
    <property type="component" value="Unassembled WGS sequence"/>
</dbReference>
<feature type="zinc finger region" description="CR-type" evidence="8">
    <location>
        <begin position="54"/>
        <end position="136"/>
    </location>
</feature>
<keyword evidence="2" id="KW-0677">Repeat</keyword>
<dbReference type="Pfam" id="PF00684">
    <property type="entry name" value="DnaJ_CXXCXGXG"/>
    <property type="match status" value="1"/>
</dbReference>
<evidence type="ECO:0000259" key="9">
    <source>
        <dbReference type="PROSITE" id="PS51188"/>
    </source>
</evidence>
<evidence type="ECO:0000313" key="10">
    <source>
        <dbReference type="EMBL" id="PJC65391.1"/>
    </source>
</evidence>
<name>A0A2M8G1A1_9BACT</name>
<comment type="caution">
    <text evidence="10">The sequence shown here is derived from an EMBL/GenBank/DDBJ whole genome shotgun (WGS) entry which is preliminary data.</text>
</comment>
<sequence length="273" mass="30021">WDVNFGDMGNFGDLGDIFETFFEGMGMKPRRKAYERGTDLELGVEVTLEEAKFGKTVNLEYGTRVACEACKGLGYRADAGLKRCEHCGGRGEIRESRNTFFGNFVQVVTCNECRGTGEVPVALCHDCKGEGRNSGKRSVQVEIRSGVADGQIIKVKGMGEAGERKAEAGDLYVRVHVKSHPSFERRGDDLYMDLEVPVTDIILGKKRTIIVLGGGKAELVIPAGFDPSQELKIHGEGMTKHASLIVRLKIKTPRLNSKAKKLVEELEKLLGEE</sequence>
<dbReference type="Pfam" id="PF01556">
    <property type="entry name" value="DnaJ_C"/>
    <property type="match status" value="1"/>
</dbReference>
<feature type="non-terminal residue" evidence="10">
    <location>
        <position position="1"/>
    </location>
</feature>
<evidence type="ECO:0000256" key="4">
    <source>
        <dbReference type="ARBA" id="ARBA00022833"/>
    </source>
</evidence>
<gene>
    <name evidence="10" type="ORF">CO020_00895</name>
</gene>
<evidence type="ECO:0000256" key="8">
    <source>
        <dbReference type="PROSITE-ProRule" id="PRU00546"/>
    </source>
</evidence>
<comment type="similarity">
    <text evidence="6">Belongs to the DnaJ family.</text>
</comment>